<protein>
    <submittedName>
        <fullName evidence="1">Uncharacterized protein</fullName>
    </submittedName>
</protein>
<accession>A0A5J4RQ11</accession>
<comment type="caution">
    <text evidence="1">The sequence shown here is derived from an EMBL/GenBank/DDBJ whole genome shotgun (WGS) entry which is preliminary data.</text>
</comment>
<proteinExistence type="predicted"/>
<name>A0A5J4RQ11_9ZZZZ</name>
<reference evidence="1" key="1">
    <citation type="submission" date="2019-03" db="EMBL/GenBank/DDBJ databases">
        <title>Single cell metagenomics reveals metabolic interactions within the superorganism composed of flagellate Streblomastix strix and complex community of Bacteroidetes bacteria on its surface.</title>
        <authorList>
            <person name="Treitli S.C."/>
            <person name="Kolisko M."/>
            <person name="Husnik F."/>
            <person name="Keeling P."/>
            <person name="Hampl V."/>
        </authorList>
    </citation>
    <scope>NUCLEOTIDE SEQUENCE</scope>
    <source>
        <strain evidence="1">STM</strain>
    </source>
</reference>
<sequence length="257" mass="29992">MPKSLHYYEFPDNSKEIEETIAIALGKVCHFIHPQIVAKIREANIEFKEEFKEICGSLDIDIFLFEGSDCVFPGVRRPINKEKIESWKNNINLGDNIILNDNTIPRHIWAFLSMNRPYSGGEKGMWSESGLSKFELAHIFGHKEDEKGLESEVFSRYDNTKLPYALFTSASNTVLIPNGLMKPTDKCRSIKLAFYKRYIDLYGNNLYTEKGFDETLVPGWYSEIKWLNPILPENWEKRIDNLLKYRKEYLSNKYLAK</sequence>
<dbReference type="AlphaFoldDB" id="A0A5J4RQ11"/>
<organism evidence="1">
    <name type="scientific">termite gut metagenome</name>
    <dbReference type="NCBI Taxonomy" id="433724"/>
    <lineage>
        <taxon>unclassified sequences</taxon>
        <taxon>metagenomes</taxon>
        <taxon>organismal metagenomes</taxon>
    </lineage>
</organism>
<gene>
    <name evidence="1" type="ORF">EZS27_015791</name>
</gene>
<dbReference type="EMBL" id="SNRY01000836">
    <property type="protein sequence ID" value="KAA6336016.1"/>
    <property type="molecule type" value="Genomic_DNA"/>
</dbReference>
<evidence type="ECO:0000313" key="1">
    <source>
        <dbReference type="EMBL" id="KAA6336016.1"/>
    </source>
</evidence>